<evidence type="ECO:0000259" key="2">
    <source>
        <dbReference type="Pfam" id="PF03446"/>
    </source>
</evidence>
<feature type="region of interest" description="Disordered" evidence="1">
    <location>
        <begin position="38"/>
        <end position="115"/>
    </location>
</feature>
<gene>
    <name evidence="3" type="ORF">SLUN_22845</name>
</gene>
<evidence type="ECO:0000313" key="3">
    <source>
        <dbReference type="EMBL" id="AVZ74581.1"/>
    </source>
</evidence>
<evidence type="ECO:0000256" key="1">
    <source>
        <dbReference type="SAM" id="MobiDB-lite"/>
    </source>
</evidence>
<evidence type="ECO:0000313" key="4">
    <source>
        <dbReference type="Proteomes" id="UP000244201"/>
    </source>
</evidence>
<sequence>MSASTSPVSVVGLGIMGTALAAAFLKAGHPTTVWNRSAAKTGPLVAQGALPARSAGRPVPRRRHHGRAADDRGPPCVRLLQRRDAGLRDPPARPRERHQVPGGPGPAIEQGHAADGLSRIADLLKK</sequence>
<dbReference type="OrthoDB" id="9135493at2"/>
<dbReference type="InterPro" id="IPR036291">
    <property type="entry name" value="NAD(P)-bd_dom_sf"/>
</dbReference>
<organism evidence="3 4">
    <name type="scientific">Streptomyces lunaelactis</name>
    <dbReference type="NCBI Taxonomy" id="1535768"/>
    <lineage>
        <taxon>Bacteria</taxon>
        <taxon>Bacillati</taxon>
        <taxon>Actinomycetota</taxon>
        <taxon>Actinomycetes</taxon>
        <taxon>Kitasatosporales</taxon>
        <taxon>Streptomycetaceae</taxon>
        <taxon>Streptomyces</taxon>
    </lineage>
</organism>
<dbReference type="KEGG" id="slk:SLUN_22845"/>
<name>A0A2R4T674_9ACTN</name>
<dbReference type="Proteomes" id="UP000244201">
    <property type="component" value="Chromosome"/>
</dbReference>
<dbReference type="SUPFAM" id="SSF51735">
    <property type="entry name" value="NAD(P)-binding Rossmann-fold domains"/>
    <property type="match status" value="1"/>
</dbReference>
<proteinExistence type="predicted"/>
<feature type="domain" description="6-phosphogluconate dehydrogenase NADP-binding" evidence="2">
    <location>
        <begin position="8"/>
        <end position="55"/>
    </location>
</feature>
<keyword evidence="4" id="KW-1185">Reference proteome</keyword>
<dbReference type="Gene3D" id="3.40.50.720">
    <property type="entry name" value="NAD(P)-binding Rossmann-like Domain"/>
    <property type="match status" value="1"/>
</dbReference>
<protein>
    <recommendedName>
        <fullName evidence="2">6-phosphogluconate dehydrogenase NADP-binding domain-containing protein</fullName>
    </recommendedName>
</protein>
<dbReference type="GO" id="GO:0050661">
    <property type="term" value="F:NADP binding"/>
    <property type="evidence" value="ECO:0007669"/>
    <property type="project" value="InterPro"/>
</dbReference>
<accession>A0A2R4T674</accession>
<dbReference type="PANTHER" id="PTHR43580">
    <property type="entry name" value="OXIDOREDUCTASE GLYR1-RELATED"/>
    <property type="match status" value="1"/>
</dbReference>
<feature type="compositionally biased region" description="Basic and acidic residues" evidence="1">
    <location>
        <begin position="81"/>
        <end position="99"/>
    </location>
</feature>
<dbReference type="InterPro" id="IPR051265">
    <property type="entry name" value="HIBADH-related_NP60_sf"/>
</dbReference>
<dbReference type="PANTHER" id="PTHR43580:SF2">
    <property type="entry name" value="CYTOKINE-LIKE NUCLEAR FACTOR N-PAC"/>
    <property type="match status" value="1"/>
</dbReference>
<reference evidence="3 4" key="1">
    <citation type="submission" date="2018-01" db="EMBL/GenBank/DDBJ databases">
        <title>Complete genome sequence of Streptomyces lunaelactis MM109T, a Ferroverdin A producer isolated from cave moonmilk deposits.</title>
        <authorList>
            <person name="Naome A."/>
            <person name="Martinet L."/>
            <person name="Maciejewska M."/>
            <person name="Anderssen S."/>
            <person name="Adam D."/>
            <person name="Tenconi E."/>
            <person name="Deflandre B."/>
            <person name="Arguelles-Arias A."/>
            <person name="Calusinska M."/>
            <person name="Copieters W."/>
            <person name="Karim L."/>
            <person name="Hanikenne M."/>
            <person name="Baurain D."/>
            <person name="van Wezel G."/>
            <person name="Smargiasso N."/>
            <person name="de Pauw E."/>
            <person name="Delfosse P."/>
            <person name="Rigali S."/>
        </authorList>
    </citation>
    <scope>NUCLEOTIDE SEQUENCE [LARGE SCALE GENOMIC DNA]</scope>
    <source>
        <strain evidence="3 4">MM109</strain>
    </source>
</reference>
<dbReference type="Pfam" id="PF03446">
    <property type="entry name" value="NAD_binding_2"/>
    <property type="match status" value="1"/>
</dbReference>
<dbReference type="AlphaFoldDB" id="A0A2R4T674"/>
<dbReference type="EMBL" id="CP026304">
    <property type="protein sequence ID" value="AVZ74581.1"/>
    <property type="molecule type" value="Genomic_DNA"/>
</dbReference>
<dbReference type="InterPro" id="IPR006115">
    <property type="entry name" value="6PGDH_NADP-bd"/>
</dbReference>